<feature type="compositionally biased region" description="Basic and acidic residues" evidence="1">
    <location>
        <begin position="374"/>
        <end position="383"/>
    </location>
</feature>
<comment type="caution">
    <text evidence="2">The sequence shown here is derived from an EMBL/GenBank/DDBJ whole genome shotgun (WGS) entry which is preliminary data.</text>
</comment>
<reference evidence="2 3" key="1">
    <citation type="journal article" date="2018" name="IMA Fungus">
        <title>IMA Genome-F 9: Draft genome sequence of Annulohypoxylon stygium, Aspergillus mulundensis, Berkeleyomyces basicola (syn. Thielaviopsis basicola), Ceratocystis smalleyi, two Cercospora beticola strains, Coleophoma cylindrospora, Fusarium fracticaudum, Phialophora cf. hyalina, and Morchella septimelata.</title>
        <authorList>
            <person name="Wingfield B.D."/>
            <person name="Bills G.F."/>
            <person name="Dong Y."/>
            <person name="Huang W."/>
            <person name="Nel W.J."/>
            <person name="Swalarsk-Parry B.S."/>
            <person name="Vaghefi N."/>
            <person name="Wilken P.M."/>
            <person name="An Z."/>
            <person name="de Beer Z.W."/>
            <person name="De Vos L."/>
            <person name="Chen L."/>
            <person name="Duong T.A."/>
            <person name="Gao Y."/>
            <person name="Hammerbacher A."/>
            <person name="Kikkert J.R."/>
            <person name="Li Y."/>
            <person name="Li H."/>
            <person name="Li K."/>
            <person name="Li Q."/>
            <person name="Liu X."/>
            <person name="Ma X."/>
            <person name="Naidoo K."/>
            <person name="Pethybridge S.J."/>
            <person name="Sun J."/>
            <person name="Steenkamp E.T."/>
            <person name="van der Nest M.A."/>
            <person name="van Wyk S."/>
            <person name="Wingfield M.J."/>
            <person name="Xiong C."/>
            <person name="Yue Q."/>
            <person name="Zhang X."/>
        </authorList>
    </citation>
    <scope>NUCLEOTIDE SEQUENCE [LARGE SCALE GENOMIC DNA]</scope>
    <source>
        <strain evidence="2 3">BP 5553</strain>
    </source>
</reference>
<evidence type="ECO:0000313" key="3">
    <source>
        <dbReference type="Proteomes" id="UP000254866"/>
    </source>
</evidence>
<evidence type="ECO:0000313" key="2">
    <source>
        <dbReference type="EMBL" id="RDL30223.1"/>
    </source>
</evidence>
<dbReference type="AlphaFoldDB" id="A0A370T9I5"/>
<proteinExistence type="predicted"/>
<gene>
    <name evidence="2" type="ORF">BP5553_10501</name>
</gene>
<dbReference type="GeneID" id="43603350"/>
<accession>A0A370T9I5</accession>
<feature type="region of interest" description="Disordered" evidence="1">
    <location>
        <begin position="362"/>
        <end position="398"/>
    </location>
</feature>
<dbReference type="RefSeq" id="XP_031864831.1">
    <property type="nucleotide sequence ID" value="XM_032019124.1"/>
</dbReference>
<keyword evidence="3" id="KW-1185">Reference proteome</keyword>
<feature type="region of interest" description="Disordered" evidence="1">
    <location>
        <begin position="271"/>
        <end position="302"/>
    </location>
</feature>
<feature type="region of interest" description="Disordered" evidence="1">
    <location>
        <begin position="433"/>
        <end position="465"/>
    </location>
</feature>
<name>A0A370T9I5_9HELO</name>
<evidence type="ECO:0000256" key="1">
    <source>
        <dbReference type="SAM" id="MobiDB-lite"/>
    </source>
</evidence>
<dbReference type="OrthoDB" id="3546048at2759"/>
<protein>
    <submittedName>
        <fullName evidence="2">Uncharacterized protein</fullName>
    </submittedName>
</protein>
<dbReference type="Proteomes" id="UP000254866">
    <property type="component" value="Unassembled WGS sequence"/>
</dbReference>
<dbReference type="EMBL" id="NPIC01000016">
    <property type="protein sequence ID" value="RDL30223.1"/>
    <property type="molecule type" value="Genomic_DNA"/>
</dbReference>
<sequence>MAAVEIHNTTEAKQRLYDALDILDAISAYSINHQLPSNQLFDIDVRKRLQSLYTKPPSPIYHRLEESDELSKDEKKSLSPYCYKIEVSAGDFDDVLGGLEAHYKQMNAQNLASKGELIDTIIRGGVSKTIRSVAGILDVIGSLALWHIREVEARTLATQRGHKLVSQEDKSNAATEMWQYLSSYNSDADRAKLDARISAGIRWNRFLGRREIGTIVAVYKLPLSLKFSTKLIVKLALIVTDMPGILDRAKKATPCLKKLLDSRLGPWAGSKKRELPVQRVPELSPKRRGPGTEAESGTSGGNSNSIWALLNAAEHITAATQGQQLPSVRSSSTTDRIALTPPESLVPAGSHLFASEGVLHSSGWDTIASGQPEIRSDREESRGLESQSEALDPPRKRMRVDSFSLSNENGGSIVTAEASAGVNLQAENVSSLDSSVSQLSGGPMSDQGGTTKETSPGDANFSVPRDDHHVEASEMKIAVMAEMDKLESPLGGYVFKGINTSCMRYREEERRCMRFTDTVRLHICYHRVGEDIKLELRICRSIGEAILRAMRSVKELMDILGDYLFEGMKTSNWMKEQERKEIYDFSNAVYVSFLDEDNGSDCKVEVLLGCKIGLDFYKNAFP</sequence>
<organism evidence="2 3">
    <name type="scientific">Venustampulla echinocandica</name>
    <dbReference type="NCBI Taxonomy" id="2656787"/>
    <lineage>
        <taxon>Eukaryota</taxon>
        <taxon>Fungi</taxon>
        <taxon>Dikarya</taxon>
        <taxon>Ascomycota</taxon>
        <taxon>Pezizomycotina</taxon>
        <taxon>Leotiomycetes</taxon>
        <taxon>Helotiales</taxon>
        <taxon>Pleuroascaceae</taxon>
        <taxon>Venustampulla</taxon>
    </lineage>
</organism>